<dbReference type="PANTHER" id="PTHR12308:SF73">
    <property type="entry name" value="ANOCTAMIN"/>
    <property type="match status" value="1"/>
</dbReference>
<feature type="transmembrane region" description="Helical" evidence="6">
    <location>
        <begin position="293"/>
        <end position="316"/>
    </location>
</feature>
<name>A0A9W6TUN2_9STRA</name>
<keyword evidence="9" id="KW-1185">Reference proteome</keyword>
<feature type="transmembrane region" description="Helical" evidence="6">
    <location>
        <begin position="985"/>
        <end position="1005"/>
    </location>
</feature>
<organism evidence="8 9">
    <name type="scientific">Phytophthora fragariaefolia</name>
    <dbReference type="NCBI Taxonomy" id="1490495"/>
    <lineage>
        <taxon>Eukaryota</taxon>
        <taxon>Sar</taxon>
        <taxon>Stramenopiles</taxon>
        <taxon>Oomycota</taxon>
        <taxon>Peronosporomycetes</taxon>
        <taxon>Peronosporales</taxon>
        <taxon>Peronosporaceae</taxon>
        <taxon>Phytophthora</taxon>
    </lineage>
</organism>
<evidence type="ECO:0000259" key="7">
    <source>
        <dbReference type="Pfam" id="PF04547"/>
    </source>
</evidence>
<dbReference type="EMBL" id="BSXT01000171">
    <property type="protein sequence ID" value="GMF19732.1"/>
    <property type="molecule type" value="Genomic_DNA"/>
</dbReference>
<feature type="transmembrane region" description="Helical" evidence="6">
    <location>
        <begin position="859"/>
        <end position="886"/>
    </location>
</feature>
<keyword evidence="3 6" id="KW-1133">Transmembrane helix</keyword>
<reference evidence="8" key="1">
    <citation type="submission" date="2023-04" db="EMBL/GenBank/DDBJ databases">
        <title>Phytophthora fragariaefolia NBRC 109709.</title>
        <authorList>
            <person name="Ichikawa N."/>
            <person name="Sato H."/>
            <person name="Tonouchi N."/>
        </authorList>
    </citation>
    <scope>NUCLEOTIDE SEQUENCE</scope>
    <source>
        <strain evidence="8">NBRC 109709</strain>
    </source>
</reference>
<comment type="subcellular location">
    <subcellularLocation>
        <location evidence="1">Membrane</location>
        <topology evidence="1">Multi-pass membrane protein</topology>
    </subcellularLocation>
</comment>
<keyword evidence="4 6" id="KW-0472">Membrane</keyword>
<feature type="transmembrane region" description="Helical" evidence="6">
    <location>
        <begin position="466"/>
        <end position="486"/>
    </location>
</feature>
<feature type="transmembrane region" description="Helical" evidence="6">
    <location>
        <begin position="906"/>
        <end position="929"/>
    </location>
</feature>
<dbReference type="PANTHER" id="PTHR12308">
    <property type="entry name" value="ANOCTAMIN"/>
    <property type="match status" value="1"/>
</dbReference>
<feature type="region of interest" description="Disordered" evidence="5">
    <location>
        <begin position="1548"/>
        <end position="1570"/>
    </location>
</feature>
<protein>
    <submittedName>
        <fullName evidence="8">Unnamed protein product</fullName>
    </submittedName>
</protein>
<accession>A0A9W6TUN2</accession>
<feature type="transmembrane region" description="Helical" evidence="6">
    <location>
        <begin position="366"/>
        <end position="390"/>
    </location>
</feature>
<evidence type="ECO:0000313" key="8">
    <source>
        <dbReference type="EMBL" id="GMF19732.1"/>
    </source>
</evidence>
<feature type="transmembrane region" description="Helical" evidence="6">
    <location>
        <begin position="49"/>
        <end position="69"/>
    </location>
</feature>
<feature type="compositionally biased region" description="Polar residues" evidence="5">
    <location>
        <begin position="1414"/>
        <end position="1425"/>
    </location>
</feature>
<feature type="domain" description="Anoctamin transmembrane" evidence="7">
    <location>
        <begin position="837"/>
        <end position="1309"/>
    </location>
</feature>
<feature type="transmembrane region" description="Helical" evidence="6">
    <location>
        <begin position="89"/>
        <end position="107"/>
    </location>
</feature>
<evidence type="ECO:0000256" key="5">
    <source>
        <dbReference type="SAM" id="MobiDB-lite"/>
    </source>
</evidence>
<feature type="transmembrane region" description="Helical" evidence="6">
    <location>
        <begin position="1117"/>
        <end position="1142"/>
    </location>
</feature>
<evidence type="ECO:0000256" key="4">
    <source>
        <dbReference type="ARBA" id="ARBA00023136"/>
    </source>
</evidence>
<evidence type="ECO:0000256" key="1">
    <source>
        <dbReference type="ARBA" id="ARBA00004141"/>
    </source>
</evidence>
<dbReference type="Pfam" id="PF04547">
    <property type="entry name" value="Anoctamin"/>
    <property type="match status" value="1"/>
</dbReference>
<evidence type="ECO:0000256" key="3">
    <source>
        <dbReference type="ARBA" id="ARBA00022989"/>
    </source>
</evidence>
<evidence type="ECO:0000313" key="9">
    <source>
        <dbReference type="Proteomes" id="UP001165121"/>
    </source>
</evidence>
<feature type="region of interest" description="Disordered" evidence="5">
    <location>
        <begin position="1412"/>
        <end position="1431"/>
    </location>
</feature>
<dbReference type="Proteomes" id="UP001165121">
    <property type="component" value="Unassembled WGS sequence"/>
</dbReference>
<evidence type="ECO:0000256" key="6">
    <source>
        <dbReference type="SAM" id="Phobius"/>
    </source>
</evidence>
<feature type="region of interest" description="Disordered" evidence="5">
    <location>
        <begin position="1595"/>
        <end position="1808"/>
    </location>
</feature>
<comment type="caution">
    <text evidence="8">The sequence shown here is derived from an EMBL/GenBank/DDBJ whole genome shotgun (WGS) entry which is preliminary data.</text>
</comment>
<feature type="transmembrane region" description="Helical" evidence="6">
    <location>
        <begin position="1185"/>
        <end position="1204"/>
    </location>
</feature>
<evidence type="ECO:0000256" key="2">
    <source>
        <dbReference type="ARBA" id="ARBA00022692"/>
    </source>
</evidence>
<feature type="transmembrane region" description="Helical" evidence="6">
    <location>
        <begin position="1076"/>
        <end position="1097"/>
    </location>
</feature>
<feature type="compositionally biased region" description="Acidic residues" evidence="5">
    <location>
        <begin position="1595"/>
        <end position="1607"/>
    </location>
</feature>
<feature type="compositionally biased region" description="Polar residues" evidence="5">
    <location>
        <begin position="1657"/>
        <end position="1680"/>
    </location>
</feature>
<dbReference type="OrthoDB" id="296386at2759"/>
<keyword evidence="2 6" id="KW-0812">Transmembrane</keyword>
<sequence length="1839" mass="202392">MNAAIEQREEEYLHKVAAKNAAHAAALEAEHKAAKDKKKSSMASHVAWVLRRLYAISVVLLLVAMGVLYEWHKHAHGRDHLPPPLVKATMTTVAALLVVNVAGMVATSRSSINGARLLLVIGVVIAICSGLVLDEMKIIRRSQNKLREALSSSKDDLTQDTFALILNGGTMPSLIQRFVFDAPSAFLWWLAAHCTASPAAKLNYESVAIDRLDFFSPLWDDNARSCAAATLGTCTHIDAIVEPVIISELVMGVLQIFFTALFLAISDSFAPGKTSKRRRQLSQLKSSNHSQTSAAALPTALFTRLVIICTAVLGSSNAIASTDMLHFCSITDFHSVFTWMMILCLLSGLSALVAAAFVGCGCKQQLVGVLLVLAVASELYIMAEFIQIAARLIGRGLAAEIDEEQARELHKVYLKASSQTCSSIKRWISHVCVRMSSSESPADFDSSCQHEFVALLVASFNFSNKYMAWSIGVKLVLLMQLILPALRQALVNVLNYVCCVSSREKHIVTMENTLQQALPPVDYEEAVGVYLTSIRIKDPTRVETEREAFENEWSIRSGRKLADVRTRVVIAATDFGAIVRTLMLRRLTAICKLDLSISLSSDGKLALVHISASDNLLLASLCEMATYRLQFADAIDPGRSFWRDKTEVNADQKVLDPNTVKHKLKLLLAEKAMPPKEAVWFSGESLARVSARVHALSRISRASKGIIRCHNLAPAFASYSPSIQRQFIYKKYPNRLEIPDTYRRSVVLRTVDCIRITRHIIDSEFDTSALHSCGLVSSLHCLHSASRFDFNSRGALASTWIAFWRPKHLPGEFWPVDHPILNFIGRFAPFRQPLQDVRDYCGEKIAFYFAWIAFYAKMLALPAFTAAVVIVCSGQHSVVAGLWIFFSSPHSSHTGDGDISEGFDKIGATLSSTELVLGLVAIVWGFVLAKTWERRSVWYQLQWGVATSVSVCDFDSFRFTSNHIVVQKPSICSELTFLQHQLGSWFCVLILGSANLMVVLLLLLSQGLFVDIWGEKFAVLGSCLCQAFLIQWNSACIPRVANILTTWERRQNTSEDSVHHSSVVAKLFTLQFFNTFTGLMLLMLSSVGGLALLARFVVPLQPLYLSYNARIEGHVGIFIQIETLVLAVFAVQLCMRVILILSGVKKFCMIQRGEQDYSSNEHEEETMLSTYPGPDKDYVQLVMQIGLMVMFSGACPLLPLLVLADCAVKLRQNALELCCIRQRPEPEGAENTGDDIGVGLWAPWLRFMLQISVPVALAVPAFTAGNYDDISIERRVGWWLIGVLGIWLGSQLLWVLVPRESCHAEEARARNTFLVERYFGHAEANDPKVPSHETEIKHIARELFSLQESLPSAEQSLHHYEERAELLQRLNVALRKREEIRVPLSTTNEVVLDAATKEKFAQAAQKEITDEMYPTSTQDAETSGGASTGDDVMQRLSESSEEMIVGYFRPVRGLSPLPLEQPTNDAEEVKEDVKINVAESVDTPTLMLPRRGSILPGYLPQSEMKISDGGEEVIASSGVEGESVASGRPAPMRLSKLFKRIPVPPSRISSSLESDDVEKPSEPATSSIASLESPFLQPGVDSTMFAPMRFSVEDVADNDSSSDDEVLEEKAVVPAATSEDSRVSIAPPVLEVESPLRRFSPGLSFLSRKPKPPASVHSDNSNRGSEVGTNDQTEQHQFSPRLSFLTRKSKRSSSKGSDIELGKSSVGSDSSVVPEQPASRKLSKLFKRVQPPSSAAPPPQVDATAPFPSPQVDAAASPLPPQVDPAASPQVNPSAFPQVGDAAPPPPSQVDAVASTLQREDSEGAATDPKFSFREELDFLSDARACLPIYLLCVMAHFY</sequence>
<gene>
    <name evidence="8" type="ORF">Pfra01_000215100</name>
</gene>
<feature type="transmembrane region" description="Helical" evidence="6">
    <location>
        <begin position="249"/>
        <end position="272"/>
    </location>
</feature>
<dbReference type="GO" id="GO:0016020">
    <property type="term" value="C:membrane"/>
    <property type="evidence" value="ECO:0007669"/>
    <property type="project" value="UniProtKB-SubCell"/>
</dbReference>
<feature type="compositionally biased region" description="Low complexity" evidence="5">
    <location>
        <begin position="1704"/>
        <end position="1713"/>
    </location>
</feature>
<dbReference type="GO" id="GO:0005254">
    <property type="term" value="F:chloride channel activity"/>
    <property type="evidence" value="ECO:0007669"/>
    <property type="project" value="TreeGrafter"/>
</dbReference>
<dbReference type="InterPro" id="IPR049452">
    <property type="entry name" value="Anoctamin_TM"/>
</dbReference>
<dbReference type="InterPro" id="IPR007632">
    <property type="entry name" value="Anoctamin"/>
</dbReference>
<feature type="transmembrane region" description="Helical" evidence="6">
    <location>
        <begin position="114"/>
        <end position="133"/>
    </location>
</feature>
<feature type="transmembrane region" description="Helical" evidence="6">
    <location>
        <begin position="336"/>
        <end position="359"/>
    </location>
</feature>
<proteinExistence type="predicted"/>
<feature type="transmembrane region" description="Helical" evidence="6">
    <location>
        <begin position="1276"/>
        <end position="1297"/>
    </location>
</feature>